<dbReference type="InterPro" id="IPR003280">
    <property type="entry name" value="2pore_dom_K_chnl"/>
</dbReference>
<feature type="region of interest" description="Disordered" evidence="5">
    <location>
        <begin position="1"/>
        <end position="74"/>
    </location>
</feature>
<proteinExistence type="predicted"/>
<comment type="subcellular location">
    <subcellularLocation>
        <location evidence="1">Membrane</location>
        <topology evidence="1">Multi-pass membrane protein</topology>
    </subcellularLocation>
</comment>
<dbReference type="KEGG" id="btab:109034419"/>
<dbReference type="AlphaFoldDB" id="A0A9P0AHL9"/>
<dbReference type="SUPFAM" id="SSF81324">
    <property type="entry name" value="Voltage-gated potassium channels"/>
    <property type="match status" value="1"/>
</dbReference>
<evidence type="ECO:0000256" key="3">
    <source>
        <dbReference type="ARBA" id="ARBA00022989"/>
    </source>
</evidence>
<evidence type="ECO:0000256" key="4">
    <source>
        <dbReference type="ARBA" id="ARBA00023136"/>
    </source>
</evidence>
<evidence type="ECO:0000256" key="6">
    <source>
        <dbReference type="SAM" id="Phobius"/>
    </source>
</evidence>
<evidence type="ECO:0000256" key="1">
    <source>
        <dbReference type="ARBA" id="ARBA00004141"/>
    </source>
</evidence>
<keyword evidence="8" id="KW-1185">Reference proteome</keyword>
<dbReference type="Gene3D" id="1.10.287.70">
    <property type="match status" value="1"/>
</dbReference>
<feature type="compositionally biased region" description="Polar residues" evidence="5">
    <location>
        <begin position="43"/>
        <end position="54"/>
    </location>
</feature>
<dbReference type="GO" id="GO:0030322">
    <property type="term" value="P:stabilization of membrane potential"/>
    <property type="evidence" value="ECO:0007669"/>
    <property type="project" value="TreeGrafter"/>
</dbReference>
<feature type="transmembrane region" description="Helical" evidence="6">
    <location>
        <begin position="199"/>
        <end position="224"/>
    </location>
</feature>
<gene>
    <name evidence="7" type="ORF">BEMITA_LOCUS10535</name>
</gene>
<keyword evidence="2 6" id="KW-0812">Transmembrane</keyword>
<protein>
    <recommendedName>
        <fullName evidence="9">Potassium channel domain-containing protein</fullName>
    </recommendedName>
</protein>
<dbReference type="GO" id="GO:0022841">
    <property type="term" value="F:potassium ion leak channel activity"/>
    <property type="evidence" value="ECO:0007669"/>
    <property type="project" value="TreeGrafter"/>
</dbReference>
<accession>A0A9P0AHL9</accession>
<keyword evidence="4 6" id="KW-0472">Membrane</keyword>
<evidence type="ECO:0008006" key="9">
    <source>
        <dbReference type="Google" id="ProtNLM"/>
    </source>
</evidence>
<name>A0A9P0AHL9_BEMTA</name>
<feature type="transmembrane region" description="Helical" evidence="6">
    <location>
        <begin position="289"/>
        <end position="310"/>
    </location>
</feature>
<dbReference type="PANTHER" id="PTHR11003:SF334">
    <property type="entry name" value="FI03418P"/>
    <property type="match status" value="1"/>
</dbReference>
<dbReference type="PANTHER" id="PTHR11003">
    <property type="entry name" value="POTASSIUM CHANNEL, SUBFAMILY K"/>
    <property type="match status" value="1"/>
</dbReference>
<feature type="transmembrane region" description="Helical" evidence="6">
    <location>
        <begin position="322"/>
        <end position="345"/>
    </location>
</feature>
<evidence type="ECO:0000256" key="2">
    <source>
        <dbReference type="ARBA" id="ARBA00022692"/>
    </source>
</evidence>
<feature type="transmembrane region" description="Helical" evidence="6">
    <location>
        <begin position="431"/>
        <end position="451"/>
    </location>
</feature>
<dbReference type="GO" id="GO:0015271">
    <property type="term" value="F:outward rectifier potassium channel activity"/>
    <property type="evidence" value="ECO:0007669"/>
    <property type="project" value="TreeGrafter"/>
</dbReference>
<evidence type="ECO:0000256" key="5">
    <source>
        <dbReference type="SAM" id="MobiDB-lite"/>
    </source>
</evidence>
<evidence type="ECO:0000313" key="7">
    <source>
        <dbReference type="EMBL" id="CAH0391969.1"/>
    </source>
</evidence>
<feature type="compositionally biased region" description="Low complexity" evidence="5">
    <location>
        <begin position="23"/>
        <end position="37"/>
    </location>
</feature>
<sequence>MERKEISSLYRQPEVSPLYPVETSTNSPPTTYPSSSTKVVRSFRTSVSQKLTHLSSNGVNKNKSSSKRPPNTKCPLQRLHRITSVSINLKKPWRKNFKSKERMTDEIIEYMNKHPEKESFLKNSKKSENYVRFSSEIPNGHSDISSTHVTRRIDIHHTQGAKLCQTVQSQTHPSITRHLRCFPKILTSPESCTNLLTRWTISLCGLTIILCLWTFLNALVLNVAEEPQGKCQRDNFKRRENDLMVELATDLRKVIPQESVWLQTIKKYVNKHQEILVQFNMSTGSQTTWSLSDCLLFFYTFLTTFGLRQLPIPTTTPGKLCVAIFTVVAFPLHIVIIMNTGSIIASKITRNISSSSEVVSNGKGAQAESYKMKTTDLEEQFLKVLPFAAFGIYYLCGLLTLGASRSLPFPEILLFPLDLTLGPFSKEMLEVLFGIYHELGFLLTLTILALFKKLLGDNVCNHLSKLGVFVFE</sequence>
<dbReference type="GO" id="GO:0005886">
    <property type="term" value="C:plasma membrane"/>
    <property type="evidence" value="ECO:0007669"/>
    <property type="project" value="TreeGrafter"/>
</dbReference>
<reference evidence="7" key="1">
    <citation type="submission" date="2021-12" db="EMBL/GenBank/DDBJ databases">
        <authorList>
            <person name="King R."/>
        </authorList>
    </citation>
    <scope>NUCLEOTIDE SEQUENCE</scope>
</reference>
<organism evidence="7 8">
    <name type="scientific">Bemisia tabaci</name>
    <name type="common">Sweetpotato whitefly</name>
    <name type="synonym">Aleurodes tabaci</name>
    <dbReference type="NCBI Taxonomy" id="7038"/>
    <lineage>
        <taxon>Eukaryota</taxon>
        <taxon>Metazoa</taxon>
        <taxon>Ecdysozoa</taxon>
        <taxon>Arthropoda</taxon>
        <taxon>Hexapoda</taxon>
        <taxon>Insecta</taxon>
        <taxon>Pterygota</taxon>
        <taxon>Neoptera</taxon>
        <taxon>Paraneoptera</taxon>
        <taxon>Hemiptera</taxon>
        <taxon>Sternorrhyncha</taxon>
        <taxon>Aleyrodoidea</taxon>
        <taxon>Aleyrodidae</taxon>
        <taxon>Aleyrodinae</taxon>
        <taxon>Bemisia</taxon>
    </lineage>
</organism>
<feature type="transmembrane region" description="Helical" evidence="6">
    <location>
        <begin position="381"/>
        <end position="403"/>
    </location>
</feature>
<dbReference type="EMBL" id="OU963867">
    <property type="protein sequence ID" value="CAH0391969.1"/>
    <property type="molecule type" value="Genomic_DNA"/>
</dbReference>
<evidence type="ECO:0000313" key="8">
    <source>
        <dbReference type="Proteomes" id="UP001152759"/>
    </source>
</evidence>
<dbReference type="Proteomes" id="UP001152759">
    <property type="component" value="Chromosome 6"/>
</dbReference>
<keyword evidence="3 6" id="KW-1133">Transmembrane helix</keyword>